<reference evidence="6 7" key="1">
    <citation type="journal article" date="2012" name="ISME J.">
        <title>Nitrification expanded: discovery, physiology and genomics of a nitrite-oxidizing bacterium from the phylum Chloroflexi.</title>
        <authorList>
            <person name="Sorokin D.Y."/>
            <person name="Lucker S."/>
            <person name="Vejmelkova D."/>
            <person name="Kostrikina N.A."/>
            <person name="Kleerebezem R."/>
            <person name="Rijpstra W.I."/>
            <person name="Damste J.S."/>
            <person name="Le Paslier D."/>
            <person name="Muyzer G."/>
            <person name="Wagner M."/>
            <person name="van Loosdrecht M.C."/>
            <person name="Daims H."/>
        </authorList>
    </citation>
    <scope>NUCLEOTIDE SEQUENCE [LARGE SCALE GENOMIC DNA]</scope>
    <source>
        <strain evidence="7">none</strain>
    </source>
</reference>
<evidence type="ECO:0000256" key="2">
    <source>
        <dbReference type="ARBA" id="ARBA00017562"/>
    </source>
</evidence>
<dbReference type="PRINTS" id="PR01071">
    <property type="entry name" value="ACOABIOTINCC"/>
</dbReference>
<proteinExistence type="predicted"/>
<dbReference type="AlphaFoldDB" id="I4EFH4"/>
<evidence type="ECO:0000256" key="4">
    <source>
        <dbReference type="RuleBase" id="RU364072"/>
    </source>
</evidence>
<dbReference type="RefSeq" id="WP_008476600.1">
    <property type="nucleotide sequence ID" value="NZ_CAGS01000146.1"/>
</dbReference>
<feature type="domain" description="Lipoyl-binding" evidence="5">
    <location>
        <begin position="94"/>
        <end position="170"/>
    </location>
</feature>
<dbReference type="InterPro" id="IPR011053">
    <property type="entry name" value="Single_hybrid_motif"/>
</dbReference>
<protein>
    <recommendedName>
        <fullName evidence="2 4">Biotin carboxyl carrier protein of acetyl-CoA carboxylase</fullName>
    </recommendedName>
</protein>
<comment type="pathway">
    <text evidence="4">Lipid metabolism; fatty acid biosynthesis.</text>
</comment>
<dbReference type="Pfam" id="PF00364">
    <property type="entry name" value="Biotin_lipoyl"/>
    <property type="match status" value="1"/>
</dbReference>
<keyword evidence="4" id="KW-0444">Lipid biosynthesis</keyword>
<dbReference type="Proteomes" id="UP000004221">
    <property type="component" value="Unassembled WGS sequence"/>
</dbReference>
<keyword evidence="4" id="KW-0275">Fatty acid biosynthesis</keyword>
<dbReference type="InterPro" id="IPR050709">
    <property type="entry name" value="Biotin_Carboxyl_Carrier/Decarb"/>
</dbReference>
<dbReference type="UniPathway" id="UPA00094"/>
<dbReference type="PANTHER" id="PTHR45266:SF3">
    <property type="entry name" value="OXALOACETATE DECARBOXYLASE ALPHA CHAIN"/>
    <property type="match status" value="1"/>
</dbReference>
<dbReference type="FunFam" id="2.40.50.100:FF:000003">
    <property type="entry name" value="Acetyl-CoA carboxylase biotin carboxyl carrier protein"/>
    <property type="match status" value="1"/>
</dbReference>
<keyword evidence="6" id="KW-0436">Ligase</keyword>
<dbReference type="PANTHER" id="PTHR45266">
    <property type="entry name" value="OXALOACETATE DECARBOXYLASE ALPHA CHAIN"/>
    <property type="match status" value="1"/>
</dbReference>
<dbReference type="NCBIfam" id="TIGR00531">
    <property type="entry name" value="BCCP"/>
    <property type="match status" value="1"/>
</dbReference>
<evidence type="ECO:0000313" key="6">
    <source>
        <dbReference type="EMBL" id="CCF83436.1"/>
    </source>
</evidence>
<dbReference type="Gene3D" id="2.40.50.100">
    <property type="match status" value="1"/>
</dbReference>
<evidence type="ECO:0000256" key="1">
    <source>
        <dbReference type="ARBA" id="ARBA00003761"/>
    </source>
</evidence>
<dbReference type="InterPro" id="IPR000089">
    <property type="entry name" value="Biotin_lipoyl"/>
</dbReference>
<comment type="caution">
    <text evidence="6">The sequence shown here is derived from an EMBL/GenBank/DDBJ whole genome shotgun (WGS) entry which is preliminary data.</text>
</comment>
<gene>
    <name evidence="6" type="primary">accB</name>
    <name evidence="6" type="ORF">NITHO_230007</name>
</gene>
<comment type="function">
    <text evidence="1 4">This protein is a component of the acetyl coenzyme A carboxylase complex; first, biotin carboxylase catalyzes the carboxylation of the carrier protein and then the transcarboxylase transfers the carboxyl group to form malonyl-CoA.</text>
</comment>
<dbReference type="SUPFAM" id="SSF51230">
    <property type="entry name" value="Single hybrid motif"/>
    <property type="match status" value="1"/>
</dbReference>
<dbReference type="GO" id="GO:0003989">
    <property type="term" value="F:acetyl-CoA carboxylase activity"/>
    <property type="evidence" value="ECO:0007669"/>
    <property type="project" value="InterPro"/>
</dbReference>
<evidence type="ECO:0000313" key="7">
    <source>
        <dbReference type="Proteomes" id="UP000004221"/>
    </source>
</evidence>
<dbReference type="PROSITE" id="PS50968">
    <property type="entry name" value="BIOTINYL_LIPOYL"/>
    <property type="match status" value="1"/>
</dbReference>
<keyword evidence="4" id="KW-0443">Lipid metabolism</keyword>
<evidence type="ECO:0000256" key="3">
    <source>
        <dbReference type="ARBA" id="ARBA00023267"/>
    </source>
</evidence>
<dbReference type="InterPro" id="IPR001249">
    <property type="entry name" value="AcCoA_biotinCC"/>
</dbReference>
<dbReference type="GO" id="GO:0006633">
    <property type="term" value="P:fatty acid biosynthetic process"/>
    <property type="evidence" value="ECO:0007669"/>
    <property type="project" value="UniProtKB-UniPathway"/>
</dbReference>
<accession>I4EFH4</accession>
<dbReference type="GO" id="GO:0009317">
    <property type="term" value="C:acetyl-CoA carboxylase complex"/>
    <property type="evidence" value="ECO:0007669"/>
    <property type="project" value="InterPro"/>
</dbReference>
<dbReference type="EMBL" id="CAGS01000146">
    <property type="protein sequence ID" value="CCF83436.1"/>
    <property type="molecule type" value="Genomic_DNA"/>
</dbReference>
<organism evidence="6 7">
    <name type="scientific">Nitrolancea hollandica Lb</name>
    <dbReference type="NCBI Taxonomy" id="1129897"/>
    <lineage>
        <taxon>Bacteria</taxon>
        <taxon>Pseudomonadati</taxon>
        <taxon>Thermomicrobiota</taxon>
        <taxon>Thermomicrobia</taxon>
        <taxon>Sphaerobacterales</taxon>
        <taxon>Sphaerobacterineae</taxon>
        <taxon>Sphaerobacteraceae</taxon>
        <taxon>Nitrolancea</taxon>
    </lineage>
</organism>
<keyword evidence="4" id="KW-0276">Fatty acid metabolism</keyword>
<evidence type="ECO:0000259" key="5">
    <source>
        <dbReference type="PROSITE" id="PS50968"/>
    </source>
</evidence>
<sequence length="173" mass="18444">MTTRDPDEPDSLVSGEAAEYRALTEAIRDLIKVMHEGDIGRLEVERGDLRISLTARELIAPPTNGVQPQIPPAITAGPPPAAVPAPAPVVDDHLYVVTSPMIGTFYASSAPGERPFVQTGDEVEAGQTVAIIEAMKIMNEIVAEQAGVVEAILVTNGETVEYGHPLMRLRPLS</sequence>
<dbReference type="CDD" id="cd06850">
    <property type="entry name" value="biotinyl_domain"/>
    <property type="match status" value="1"/>
</dbReference>
<keyword evidence="3 4" id="KW-0092">Biotin</keyword>
<keyword evidence="7" id="KW-1185">Reference proteome</keyword>
<name>I4EFH4_9BACT</name>
<dbReference type="OrthoDB" id="9811735at2"/>